<gene>
    <name evidence="3" type="ORF">Tci_043534</name>
</gene>
<proteinExistence type="predicted"/>
<feature type="region of interest" description="Disordered" evidence="2">
    <location>
        <begin position="1"/>
        <end position="39"/>
    </location>
</feature>
<reference evidence="3" key="1">
    <citation type="journal article" date="2019" name="Sci. Rep.">
        <title>Draft genome of Tanacetum cinerariifolium, the natural source of mosquito coil.</title>
        <authorList>
            <person name="Yamashiro T."/>
            <person name="Shiraishi A."/>
            <person name="Satake H."/>
            <person name="Nakayama K."/>
        </authorList>
    </citation>
    <scope>NUCLEOTIDE SEQUENCE</scope>
</reference>
<evidence type="ECO:0000256" key="1">
    <source>
        <dbReference type="SAM" id="Coils"/>
    </source>
</evidence>
<keyword evidence="1" id="KW-0175">Coiled coil</keyword>
<dbReference type="AlphaFoldDB" id="A0A6L2MC24"/>
<feature type="compositionally biased region" description="Low complexity" evidence="2">
    <location>
        <begin position="27"/>
        <end position="39"/>
    </location>
</feature>
<organism evidence="3">
    <name type="scientific">Tanacetum cinerariifolium</name>
    <name type="common">Dalmatian daisy</name>
    <name type="synonym">Chrysanthemum cinerariifolium</name>
    <dbReference type="NCBI Taxonomy" id="118510"/>
    <lineage>
        <taxon>Eukaryota</taxon>
        <taxon>Viridiplantae</taxon>
        <taxon>Streptophyta</taxon>
        <taxon>Embryophyta</taxon>
        <taxon>Tracheophyta</taxon>
        <taxon>Spermatophyta</taxon>
        <taxon>Magnoliopsida</taxon>
        <taxon>eudicotyledons</taxon>
        <taxon>Gunneridae</taxon>
        <taxon>Pentapetalae</taxon>
        <taxon>asterids</taxon>
        <taxon>campanulids</taxon>
        <taxon>Asterales</taxon>
        <taxon>Asteraceae</taxon>
        <taxon>Asteroideae</taxon>
        <taxon>Anthemideae</taxon>
        <taxon>Anthemidinae</taxon>
        <taxon>Tanacetum</taxon>
    </lineage>
</organism>
<evidence type="ECO:0000256" key="2">
    <source>
        <dbReference type="SAM" id="MobiDB-lite"/>
    </source>
</evidence>
<evidence type="ECO:0000313" key="3">
    <source>
        <dbReference type="EMBL" id="GEU71556.1"/>
    </source>
</evidence>
<feature type="coiled-coil region" evidence="1">
    <location>
        <begin position="63"/>
        <end position="90"/>
    </location>
</feature>
<sequence>MSSHTSISSDSETKSVRPSHKRCKSLTSPPTTTTISPPAPSAVAMAAAAPAYDCLEEMPLERVEEINDDIKTLQARLTSIEEEVMTMRGRAEWVEVQEGDPDVSSSKQQNKGHKAIMAHAVRPNNKKEYAGTLRLCNKCKFYHIGVCTANEWIIELEIVGLQFRERQVTPSGK</sequence>
<accession>A0A6L2MC24</accession>
<name>A0A6L2MC24_TANCI</name>
<dbReference type="EMBL" id="BKCJ010006326">
    <property type="protein sequence ID" value="GEU71556.1"/>
    <property type="molecule type" value="Genomic_DNA"/>
</dbReference>
<protein>
    <submittedName>
        <fullName evidence="3">Uncharacterized protein</fullName>
    </submittedName>
</protein>
<comment type="caution">
    <text evidence="3">The sequence shown here is derived from an EMBL/GenBank/DDBJ whole genome shotgun (WGS) entry which is preliminary data.</text>
</comment>
<feature type="compositionally biased region" description="Low complexity" evidence="2">
    <location>
        <begin position="1"/>
        <end position="10"/>
    </location>
</feature>